<dbReference type="InterPro" id="IPR036509">
    <property type="entry name" value="Met_Sox_Rdtase_MsrA_sf"/>
</dbReference>
<dbReference type="OrthoDB" id="4174719at2"/>
<protein>
    <recommendedName>
        <fullName evidence="4">Peptide methionine sulfoxide reductase MsrA</fullName>
        <shortName evidence="4">Protein-methionine-S-oxide reductase</shortName>
        <ecNumber evidence="4">1.8.4.11</ecNumber>
    </recommendedName>
    <alternativeName>
        <fullName evidence="4">Peptide-methionine (S)-S-oxide reductase</fullName>
        <shortName evidence="4">Peptide Met(O) reductase</shortName>
    </alternativeName>
</protein>
<keyword evidence="7" id="KW-1185">Reference proteome</keyword>
<evidence type="ECO:0000256" key="1">
    <source>
        <dbReference type="ARBA" id="ARBA00023002"/>
    </source>
</evidence>
<dbReference type="PANTHER" id="PTHR43774:SF1">
    <property type="entry name" value="PEPTIDE METHIONINE SULFOXIDE REDUCTASE MSRA 2"/>
    <property type="match status" value="1"/>
</dbReference>
<feature type="active site" evidence="4">
    <location>
        <position position="10"/>
    </location>
</feature>
<dbReference type="Pfam" id="PF01625">
    <property type="entry name" value="PMSR"/>
    <property type="match status" value="1"/>
</dbReference>
<comment type="catalytic activity">
    <reaction evidence="2 4">
        <text>L-methionyl-[protein] + [thioredoxin]-disulfide + H2O = L-methionyl-(S)-S-oxide-[protein] + [thioredoxin]-dithiol</text>
        <dbReference type="Rhea" id="RHEA:14217"/>
        <dbReference type="Rhea" id="RHEA-COMP:10698"/>
        <dbReference type="Rhea" id="RHEA-COMP:10700"/>
        <dbReference type="Rhea" id="RHEA-COMP:12313"/>
        <dbReference type="Rhea" id="RHEA-COMP:12315"/>
        <dbReference type="ChEBI" id="CHEBI:15377"/>
        <dbReference type="ChEBI" id="CHEBI:16044"/>
        <dbReference type="ChEBI" id="CHEBI:29950"/>
        <dbReference type="ChEBI" id="CHEBI:44120"/>
        <dbReference type="ChEBI" id="CHEBI:50058"/>
        <dbReference type="EC" id="1.8.4.11"/>
    </reaction>
</comment>
<dbReference type="GO" id="GO:0008113">
    <property type="term" value="F:peptide-methionine (S)-S-oxide reductase activity"/>
    <property type="evidence" value="ECO:0007669"/>
    <property type="project" value="UniProtKB-UniRule"/>
</dbReference>
<reference evidence="6 7" key="1">
    <citation type="submission" date="2019-02" db="EMBL/GenBank/DDBJ databases">
        <title>Apibacter muscae sp. nov.: a novel member of the house fly microbiota.</title>
        <authorList>
            <person name="Park R."/>
        </authorList>
    </citation>
    <scope>NUCLEOTIDE SEQUENCE [LARGE SCALE GENOMIC DNA]</scope>
    <source>
        <strain evidence="6 7">AL1</strain>
    </source>
</reference>
<evidence type="ECO:0000313" key="7">
    <source>
        <dbReference type="Proteomes" id="UP000319499"/>
    </source>
</evidence>
<comment type="caution">
    <text evidence="6">The sequence shown here is derived from an EMBL/GenBank/DDBJ whole genome shotgun (WGS) entry which is preliminary data.</text>
</comment>
<dbReference type="AlphaFoldDB" id="A0A563DB87"/>
<accession>A0A563DB87</accession>
<dbReference type="HAMAP" id="MF_01401">
    <property type="entry name" value="MsrA"/>
    <property type="match status" value="1"/>
</dbReference>
<dbReference type="EC" id="1.8.4.11" evidence="4"/>
<dbReference type="NCBIfam" id="TIGR00401">
    <property type="entry name" value="msrA"/>
    <property type="match status" value="1"/>
</dbReference>
<comment type="similarity">
    <text evidence="4">Belongs to the MsrA Met sulfoxide reductase family.</text>
</comment>
<evidence type="ECO:0000256" key="2">
    <source>
        <dbReference type="ARBA" id="ARBA00047806"/>
    </source>
</evidence>
<evidence type="ECO:0000256" key="3">
    <source>
        <dbReference type="ARBA" id="ARBA00048782"/>
    </source>
</evidence>
<dbReference type="Gene3D" id="3.30.1060.10">
    <property type="entry name" value="Peptide methionine sulphoxide reductase MsrA"/>
    <property type="match status" value="1"/>
</dbReference>
<dbReference type="SUPFAM" id="SSF55068">
    <property type="entry name" value="Peptide methionine sulfoxide reductase"/>
    <property type="match status" value="1"/>
</dbReference>
<keyword evidence="1 4" id="KW-0560">Oxidoreductase</keyword>
<comment type="catalytic activity">
    <reaction evidence="3 4">
        <text>[thioredoxin]-disulfide + L-methionine + H2O = L-methionine (S)-S-oxide + [thioredoxin]-dithiol</text>
        <dbReference type="Rhea" id="RHEA:19993"/>
        <dbReference type="Rhea" id="RHEA-COMP:10698"/>
        <dbReference type="Rhea" id="RHEA-COMP:10700"/>
        <dbReference type="ChEBI" id="CHEBI:15377"/>
        <dbReference type="ChEBI" id="CHEBI:29950"/>
        <dbReference type="ChEBI" id="CHEBI:50058"/>
        <dbReference type="ChEBI" id="CHEBI:57844"/>
        <dbReference type="ChEBI" id="CHEBI:58772"/>
        <dbReference type="EC" id="1.8.4.11"/>
    </reaction>
</comment>
<comment type="function">
    <text evidence="4">Has an important function as a repair enzyme for proteins that have been inactivated by oxidation. Catalyzes the reversible oxidation-reduction of methionine sulfoxide in proteins to methionine.</text>
</comment>
<feature type="domain" description="Peptide methionine sulphoxide reductase MsrA" evidence="5">
    <location>
        <begin position="4"/>
        <end position="155"/>
    </location>
</feature>
<dbReference type="EMBL" id="SELH01000022">
    <property type="protein sequence ID" value="TWP27486.1"/>
    <property type="molecule type" value="Genomic_DNA"/>
</dbReference>
<dbReference type="InterPro" id="IPR002569">
    <property type="entry name" value="Met_Sox_Rdtase_MsrA_dom"/>
</dbReference>
<proteinExistence type="inferred from homology"/>
<evidence type="ECO:0000259" key="5">
    <source>
        <dbReference type="Pfam" id="PF01625"/>
    </source>
</evidence>
<sequence length="179" mass="20768">MENITIGGGCFWCLSPCFEMLKGVYKVTSGYSGGSTENPSYEEVCTGETGHAEVIQIEYNPEEISLSELLDAFWYLHDPTQLNRQGNDVGTQYRSIILYNSQGQKILAEESMLKSQNTDLWKDKYVTEIKPLTKFYPAELYHQDYFKQNPTQPYCSIVISPKVKKFRDRFYYKIKSEFK</sequence>
<gene>
    <name evidence="4 6" type="primary">msrA</name>
    <name evidence="6" type="ORF">ETU09_07285</name>
</gene>
<dbReference type="PANTHER" id="PTHR43774">
    <property type="entry name" value="PEPTIDE METHIONINE SULFOXIDE REDUCTASE"/>
    <property type="match status" value="1"/>
</dbReference>
<evidence type="ECO:0000256" key="4">
    <source>
        <dbReference type="HAMAP-Rule" id="MF_01401"/>
    </source>
</evidence>
<dbReference type="GO" id="GO:0033744">
    <property type="term" value="F:L-methionine:thioredoxin-disulfide S-oxidoreductase activity"/>
    <property type="evidence" value="ECO:0007669"/>
    <property type="project" value="RHEA"/>
</dbReference>
<dbReference type="Proteomes" id="UP000319499">
    <property type="component" value="Unassembled WGS sequence"/>
</dbReference>
<name>A0A563DB87_9FLAO</name>
<evidence type="ECO:0000313" key="6">
    <source>
        <dbReference type="EMBL" id="TWP27486.1"/>
    </source>
</evidence>
<organism evidence="6 7">
    <name type="scientific">Apibacter muscae</name>
    <dbReference type="NCBI Taxonomy" id="2509004"/>
    <lineage>
        <taxon>Bacteria</taxon>
        <taxon>Pseudomonadati</taxon>
        <taxon>Bacteroidota</taxon>
        <taxon>Flavobacteriia</taxon>
        <taxon>Flavobacteriales</taxon>
        <taxon>Weeksellaceae</taxon>
        <taxon>Apibacter</taxon>
    </lineage>
</organism>